<comment type="caution">
    <text evidence="6">The sequence shown here is derived from an EMBL/GenBank/DDBJ whole genome shotgun (WGS) entry which is preliminary data.</text>
</comment>
<evidence type="ECO:0000313" key="6">
    <source>
        <dbReference type="EMBL" id="GAA4494882.1"/>
    </source>
</evidence>
<dbReference type="EMBL" id="BAABFC010000003">
    <property type="protein sequence ID" value="GAA4494882.1"/>
    <property type="molecule type" value="Genomic_DNA"/>
</dbReference>
<dbReference type="InterPro" id="IPR011057">
    <property type="entry name" value="Mss4-like_sf"/>
</dbReference>
<feature type="domain" description="CENP-V/GFA" evidence="5">
    <location>
        <begin position="5"/>
        <end position="123"/>
    </location>
</feature>
<keyword evidence="2" id="KW-0479">Metal-binding</keyword>
<protein>
    <submittedName>
        <fullName evidence="6">GFA family protein</fullName>
    </submittedName>
</protein>
<evidence type="ECO:0000313" key="7">
    <source>
        <dbReference type="Proteomes" id="UP001501321"/>
    </source>
</evidence>
<comment type="similarity">
    <text evidence="1">Belongs to the Gfa family.</text>
</comment>
<evidence type="ECO:0000256" key="4">
    <source>
        <dbReference type="ARBA" id="ARBA00023239"/>
    </source>
</evidence>
<dbReference type="PANTHER" id="PTHR33337:SF40">
    <property type="entry name" value="CENP-V_GFA DOMAIN-CONTAINING PROTEIN-RELATED"/>
    <property type="match status" value="1"/>
</dbReference>
<name>A0ABP8Q1M7_9GAMM</name>
<reference evidence="7" key="1">
    <citation type="journal article" date="2019" name="Int. J. Syst. Evol. Microbiol.">
        <title>The Global Catalogue of Microorganisms (GCM) 10K type strain sequencing project: providing services to taxonomists for standard genome sequencing and annotation.</title>
        <authorList>
            <consortium name="The Broad Institute Genomics Platform"/>
            <consortium name="The Broad Institute Genome Sequencing Center for Infectious Disease"/>
            <person name="Wu L."/>
            <person name="Ma J."/>
        </authorList>
    </citation>
    <scope>NUCLEOTIDE SEQUENCE [LARGE SCALE GENOMIC DNA]</scope>
    <source>
        <strain evidence="7">JCM 32226</strain>
    </source>
</reference>
<dbReference type="PANTHER" id="PTHR33337">
    <property type="entry name" value="GFA DOMAIN-CONTAINING PROTEIN"/>
    <property type="match status" value="1"/>
</dbReference>
<keyword evidence="7" id="KW-1185">Reference proteome</keyword>
<accession>A0ABP8Q1M7</accession>
<keyword evidence="3" id="KW-0862">Zinc</keyword>
<sequence length="137" mass="15106">MTYPIEARCQCGQVHYRLLTAPLKVMACHCQACQTLSSAPFSVTALVRAEDIEIEGELARCQRVADSGNLNLGFFCPGCGVRIYHLNPQQPEIIKLKLKPVGPAAALFAPQAHVWISEKLPWVSLPDGMPCFERQAQ</sequence>
<evidence type="ECO:0000256" key="1">
    <source>
        <dbReference type="ARBA" id="ARBA00005495"/>
    </source>
</evidence>
<dbReference type="RefSeq" id="WP_345010141.1">
    <property type="nucleotide sequence ID" value="NZ_BAABFC010000003.1"/>
</dbReference>
<dbReference type="SUPFAM" id="SSF51316">
    <property type="entry name" value="Mss4-like"/>
    <property type="match status" value="1"/>
</dbReference>
<dbReference type="Gene3D" id="3.90.1590.10">
    <property type="entry name" value="glutathione-dependent formaldehyde- activating enzyme (gfa)"/>
    <property type="match status" value="1"/>
</dbReference>
<dbReference type="InterPro" id="IPR006913">
    <property type="entry name" value="CENP-V/GFA"/>
</dbReference>
<keyword evidence="4" id="KW-0456">Lyase</keyword>
<proteinExistence type="inferred from homology"/>
<evidence type="ECO:0000256" key="2">
    <source>
        <dbReference type="ARBA" id="ARBA00022723"/>
    </source>
</evidence>
<evidence type="ECO:0000259" key="5">
    <source>
        <dbReference type="PROSITE" id="PS51891"/>
    </source>
</evidence>
<organism evidence="6 7">
    <name type="scientific">Pseudaeromonas paramecii</name>
    <dbReference type="NCBI Taxonomy" id="2138166"/>
    <lineage>
        <taxon>Bacteria</taxon>
        <taxon>Pseudomonadati</taxon>
        <taxon>Pseudomonadota</taxon>
        <taxon>Gammaproteobacteria</taxon>
        <taxon>Aeromonadales</taxon>
        <taxon>Aeromonadaceae</taxon>
        <taxon>Pseudaeromonas</taxon>
    </lineage>
</organism>
<dbReference type="PROSITE" id="PS51891">
    <property type="entry name" value="CENP_V_GFA"/>
    <property type="match status" value="1"/>
</dbReference>
<gene>
    <name evidence="6" type="ORF">GCM10023095_07230</name>
</gene>
<dbReference type="Proteomes" id="UP001501321">
    <property type="component" value="Unassembled WGS sequence"/>
</dbReference>
<dbReference type="Pfam" id="PF04828">
    <property type="entry name" value="GFA"/>
    <property type="match status" value="1"/>
</dbReference>
<evidence type="ECO:0000256" key="3">
    <source>
        <dbReference type="ARBA" id="ARBA00022833"/>
    </source>
</evidence>